<name>A0A4Z0KT09_BREAU</name>
<organism evidence="1 2">
    <name type="scientific">Brevibacterium aurantiacum</name>
    <dbReference type="NCBI Taxonomy" id="273384"/>
    <lineage>
        <taxon>Bacteria</taxon>
        <taxon>Bacillati</taxon>
        <taxon>Actinomycetota</taxon>
        <taxon>Actinomycetes</taxon>
        <taxon>Micrococcales</taxon>
        <taxon>Brevibacteriaceae</taxon>
        <taxon>Brevibacterium</taxon>
    </lineage>
</organism>
<protein>
    <submittedName>
        <fullName evidence="1">Uncharacterized protein</fullName>
    </submittedName>
</protein>
<gene>
    <name evidence="1" type="ORF">EB834_02455</name>
</gene>
<proteinExistence type="predicted"/>
<comment type="caution">
    <text evidence="1">The sequence shown here is derived from an EMBL/GenBank/DDBJ whole genome shotgun (WGS) entry which is preliminary data.</text>
</comment>
<dbReference type="AlphaFoldDB" id="A0A4Z0KT09"/>
<evidence type="ECO:0000313" key="2">
    <source>
        <dbReference type="Proteomes" id="UP000297736"/>
    </source>
</evidence>
<dbReference type="Proteomes" id="UP000297736">
    <property type="component" value="Unassembled WGS sequence"/>
</dbReference>
<sequence>MEICRSLPSKEVRQAFVVLSDFLRNFSFGVTNPETRKLSQPSRQGVNEQCTVNKNGVRFRARTDTSLIGMQVEYLLNATIAEFLRPVLHSQVRITTIDQYSRGSTTVPRQSIKNAQSPNCLVAASWPDRERRSQRRKRLGRVF</sequence>
<accession>A0A4Z0KT09</accession>
<reference evidence="1 2" key="1">
    <citation type="submission" date="2018-10" db="EMBL/GenBank/DDBJ databases">
        <title>Brevibacterium genomes from Austrain hard cheese rinds.</title>
        <authorList>
            <person name="Anast J.M."/>
            <person name="Dzieciol M."/>
            <person name="Schultz D.L."/>
            <person name="Mann E."/>
            <person name="Wagner M."/>
            <person name="Schmitz-Esser S."/>
        </authorList>
    </citation>
    <scope>NUCLEOTIDE SEQUENCE [LARGE SCALE GENOMIC DNA]</scope>
    <source>
        <strain evidence="1 2">L261</strain>
    </source>
</reference>
<dbReference type="EMBL" id="RHFF01000001">
    <property type="protein sequence ID" value="TGD40894.1"/>
    <property type="molecule type" value="Genomic_DNA"/>
</dbReference>
<evidence type="ECO:0000313" key="1">
    <source>
        <dbReference type="EMBL" id="TGD40894.1"/>
    </source>
</evidence>